<dbReference type="EC" id="2.7.13.3" evidence="2"/>
<evidence type="ECO:0000256" key="8">
    <source>
        <dbReference type="ARBA" id="ARBA00023012"/>
    </source>
</evidence>
<dbReference type="InterPro" id="IPR050482">
    <property type="entry name" value="Sensor_HK_TwoCompSys"/>
</dbReference>
<evidence type="ECO:0000313" key="12">
    <source>
        <dbReference type="EMBL" id="GLY58102.1"/>
    </source>
</evidence>
<feature type="transmembrane region" description="Helical" evidence="10">
    <location>
        <begin position="113"/>
        <end position="133"/>
    </location>
</feature>
<keyword evidence="10" id="KW-0812">Transmembrane</keyword>
<name>A0AAV5P9S7_CELCE</name>
<keyword evidence="4" id="KW-0808">Transferase</keyword>
<sequence length="512" mass="54038">MTAVTPDQPSVVPAGDPSPGVPDAVVPTTPHPSAVPSSPAAPSDPSASAVAAAPGVPGAFAGSQPDPRYVDHRERVGFARAPFAGRTWREYGYLSLALLLAPFAFSYGLFSVVFLVAMIVPVLGLVVAGWVVVGGRGWGSMYRSLARSLLGVDVAAPAPYTRRRGFWSTLWSGIGDGTGWRAVLFLLVTFPLAILSFVVSTVFLAVGLGGMTHWIWSRWLPLQQAADGSWHRGAQFGVDWYVDTPARQLGLVLVGALFLWVWPHITRAFAHLFRVLTVALLGPTLSSLRVADLEESRGRTVEDADAKLRRIERDLHDGTQARLVAVAMQLGEAKEQLAAGGDAGDALELVDLAHSSTKEALVELRELARGIHPPALDNGLAVALETLAARSPLPVTVDVDPAVEASGRLAPAVESIAYFCVAELVTNAVKHARASGVYVLVERQGGGRGARLRLRVRDDGQGGARVVQPGSDGHRSGLAGLAERVRSVDGSLELTSPVGGPTVVTVLLPVRV</sequence>
<dbReference type="GO" id="GO:0005524">
    <property type="term" value="F:ATP binding"/>
    <property type="evidence" value="ECO:0007669"/>
    <property type="project" value="UniProtKB-KW"/>
</dbReference>
<evidence type="ECO:0000256" key="10">
    <source>
        <dbReference type="SAM" id="Phobius"/>
    </source>
</evidence>
<dbReference type="PANTHER" id="PTHR24421">
    <property type="entry name" value="NITRATE/NITRITE SENSOR PROTEIN NARX-RELATED"/>
    <property type="match status" value="1"/>
</dbReference>
<evidence type="ECO:0000256" key="7">
    <source>
        <dbReference type="ARBA" id="ARBA00022840"/>
    </source>
</evidence>
<dbReference type="EMBL" id="BSTG01000003">
    <property type="protein sequence ID" value="GLY58102.1"/>
    <property type="molecule type" value="Genomic_DNA"/>
</dbReference>
<evidence type="ECO:0000313" key="15">
    <source>
        <dbReference type="Proteomes" id="UP001165168"/>
    </source>
</evidence>
<evidence type="ECO:0000256" key="1">
    <source>
        <dbReference type="ARBA" id="ARBA00000085"/>
    </source>
</evidence>
<dbReference type="Gene3D" id="3.30.565.10">
    <property type="entry name" value="Histidine kinase-like ATPase, C-terminal domain"/>
    <property type="match status" value="1"/>
</dbReference>
<evidence type="ECO:0000256" key="3">
    <source>
        <dbReference type="ARBA" id="ARBA00022553"/>
    </source>
</evidence>
<evidence type="ECO:0000256" key="9">
    <source>
        <dbReference type="SAM" id="MobiDB-lite"/>
    </source>
</evidence>
<dbReference type="Pfam" id="PF13796">
    <property type="entry name" value="Sensor"/>
    <property type="match status" value="1"/>
</dbReference>
<keyword evidence="8" id="KW-0902">Two-component regulatory system</keyword>
<dbReference type="InterPro" id="IPR025828">
    <property type="entry name" value="Put_sensor_dom"/>
</dbReference>
<reference evidence="13 14" key="1">
    <citation type="submission" date="2019-07" db="EMBL/GenBank/DDBJ databases">
        <title>Complete Genome Sequence and Methylome Analysis of Arthrobacter luteus NEB113.</title>
        <authorList>
            <person name="Fomenkov A."/>
            <person name="Anton B.P."/>
            <person name="Vincze T."/>
            <person name="Roberts R.J."/>
        </authorList>
    </citation>
    <scope>NUCLEOTIDE SEQUENCE [LARGE SCALE GENOMIC DNA]</scope>
    <source>
        <strain evidence="13 14">NEB113</strain>
    </source>
</reference>
<gene>
    <name evidence="12" type="ORF">Ccel01_27040</name>
    <name evidence="13" type="ORF">FOG94_15975</name>
</gene>
<dbReference type="Pfam" id="PF07730">
    <property type="entry name" value="HisKA_3"/>
    <property type="match status" value="1"/>
</dbReference>
<evidence type="ECO:0000256" key="2">
    <source>
        <dbReference type="ARBA" id="ARBA00012438"/>
    </source>
</evidence>
<dbReference type="InterPro" id="IPR011712">
    <property type="entry name" value="Sig_transdc_His_kin_sub3_dim/P"/>
</dbReference>
<feature type="transmembrane region" description="Helical" evidence="10">
    <location>
        <begin position="249"/>
        <end position="265"/>
    </location>
</feature>
<keyword evidence="10" id="KW-1133">Transmembrane helix</keyword>
<dbReference type="InterPro" id="IPR003594">
    <property type="entry name" value="HATPase_dom"/>
</dbReference>
<dbReference type="PANTHER" id="PTHR24421:SF10">
    <property type="entry name" value="NITRATE_NITRITE SENSOR PROTEIN NARQ"/>
    <property type="match status" value="1"/>
</dbReference>
<organism evidence="12 15">
    <name type="scientific">Cellulosimicrobium cellulans</name>
    <name type="common">Arthrobacter luteus</name>
    <dbReference type="NCBI Taxonomy" id="1710"/>
    <lineage>
        <taxon>Bacteria</taxon>
        <taxon>Bacillati</taxon>
        <taxon>Actinomycetota</taxon>
        <taxon>Actinomycetes</taxon>
        <taxon>Micrococcales</taxon>
        <taxon>Promicromonosporaceae</taxon>
        <taxon>Cellulosimicrobium</taxon>
    </lineage>
</organism>
<feature type="domain" description="Histidine kinase/HSP90-like ATPase" evidence="11">
    <location>
        <begin position="412"/>
        <end position="512"/>
    </location>
</feature>
<keyword evidence="5" id="KW-0547">Nucleotide-binding</keyword>
<feature type="transmembrane region" description="Helical" evidence="10">
    <location>
        <begin position="91"/>
        <end position="107"/>
    </location>
</feature>
<protein>
    <recommendedName>
        <fullName evidence="2">histidine kinase</fullName>
        <ecNumber evidence="2">2.7.13.3</ecNumber>
    </recommendedName>
</protein>
<accession>A0AAV5P9S7</accession>
<keyword evidence="6 12" id="KW-0418">Kinase</keyword>
<dbReference type="Proteomes" id="UP000319068">
    <property type="component" value="Chromosome"/>
</dbReference>
<dbReference type="RefSeq" id="WP_137281190.1">
    <property type="nucleotide sequence ID" value="NZ_BSTG01000003.1"/>
</dbReference>
<dbReference type="InterPro" id="IPR036890">
    <property type="entry name" value="HATPase_C_sf"/>
</dbReference>
<dbReference type="Pfam" id="PF02518">
    <property type="entry name" value="HATPase_c"/>
    <property type="match status" value="1"/>
</dbReference>
<evidence type="ECO:0000256" key="5">
    <source>
        <dbReference type="ARBA" id="ARBA00022741"/>
    </source>
</evidence>
<dbReference type="SUPFAM" id="SSF55874">
    <property type="entry name" value="ATPase domain of HSP90 chaperone/DNA topoisomerase II/histidine kinase"/>
    <property type="match status" value="1"/>
</dbReference>
<evidence type="ECO:0000256" key="6">
    <source>
        <dbReference type="ARBA" id="ARBA00022777"/>
    </source>
</evidence>
<keyword evidence="7" id="KW-0067">ATP-binding</keyword>
<keyword evidence="10" id="KW-0472">Membrane</keyword>
<dbReference type="GO" id="GO:0046983">
    <property type="term" value="F:protein dimerization activity"/>
    <property type="evidence" value="ECO:0007669"/>
    <property type="project" value="InterPro"/>
</dbReference>
<proteinExistence type="predicted"/>
<dbReference type="CDD" id="cd16917">
    <property type="entry name" value="HATPase_UhpB-NarQ-NarX-like"/>
    <property type="match status" value="1"/>
</dbReference>
<dbReference type="GO" id="GO:0016020">
    <property type="term" value="C:membrane"/>
    <property type="evidence" value="ECO:0007669"/>
    <property type="project" value="InterPro"/>
</dbReference>
<keyword evidence="3" id="KW-0597">Phosphoprotein</keyword>
<dbReference type="EMBL" id="CP041694">
    <property type="protein sequence ID" value="QDP76405.1"/>
    <property type="molecule type" value="Genomic_DNA"/>
</dbReference>
<dbReference type="GO" id="GO:0000155">
    <property type="term" value="F:phosphorelay sensor kinase activity"/>
    <property type="evidence" value="ECO:0007669"/>
    <property type="project" value="InterPro"/>
</dbReference>
<evidence type="ECO:0000256" key="4">
    <source>
        <dbReference type="ARBA" id="ARBA00022679"/>
    </source>
</evidence>
<evidence type="ECO:0000313" key="13">
    <source>
        <dbReference type="EMBL" id="QDP76405.1"/>
    </source>
</evidence>
<dbReference type="AlphaFoldDB" id="A0AAV5P9S7"/>
<keyword evidence="14" id="KW-1185">Reference proteome</keyword>
<feature type="compositionally biased region" description="Low complexity" evidence="9">
    <location>
        <begin position="24"/>
        <end position="52"/>
    </location>
</feature>
<dbReference type="Proteomes" id="UP001165168">
    <property type="component" value="Unassembled WGS sequence"/>
</dbReference>
<feature type="transmembrane region" description="Helical" evidence="10">
    <location>
        <begin position="182"/>
        <end position="208"/>
    </location>
</feature>
<reference evidence="12" key="2">
    <citation type="submission" date="2023-03" db="EMBL/GenBank/DDBJ databases">
        <title>Cellulosimicrobium cellulans NBRC 103059.</title>
        <authorList>
            <person name="Ichikawa N."/>
            <person name="Sato H."/>
            <person name="Tonouchi N."/>
        </authorList>
    </citation>
    <scope>NUCLEOTIDE SEQUENCE</scope>
    <source>
        <strain evidence="12">NBRC 103059</strain>
    </source>
</reference>
<comment type="catalytic activity">
    <reaction evidence="1">
        <text>ATP + protein L-histidine = ADP + protein N-phospho-L-histidine.</text>
        <dbReference type="EC" id="2.7.13.3"/>
    </reaction>
</comment>
<evidence type="ECO:0000259" key="11">
    <source>
        <dbReference type="SMART" id="SM00387"/>
    </source>
</evidence>
<feature type="region of interest" description="Disordered" evidence="9">
    <location>
        <begin position="1"/>
        <end position="52"/>
    </location>
</feature>
<evidence type="ECO:0000313" key="14">
    <source>
        <dbReference type="Proteomes" id="UP000319068"/>
    </source>
</evidence>
<dbReference type="SMART" id="SM00387">
    <property type="entry name" value="HATPase_c"/>
    <property type="match status" value="1"/>
</dbReference>
<dbReference type="Gene3D" id="1.20.5.1930">
    <property type="match status" value="1"/>
</dbReference>